<feature type="compositionally biased region" description="Polar residues" evidence="1">
    <location>
        <begin position="326"/>
        <end position="343"/>
    </location>
</feature>
<dbReference type="STRING" id="743788.S8DNT7"/>
<feature type="region of interest" description="Disordered" evidence="1">
    <location>
        <begin position="1"/>
        <end position="25"/>
    </location>
</feature>
<sequence length="365" mass="40200">MRPHASSSTPLAPAPRYAHPPEPALWNPTTHRFPLSNARFAQTGERTAPILIDIDEDDSSEHMLIDAPTTPLYRGIAQGAALSATDTVAYWEANMTHNPQYHGASVRTPTATRGAPSARHDTPYAGYQLTLPPALEAHGDRTLHNARDAIRNGKRPEVDPRGDPALAPLPDDILDVTMTPEPAHGWRAIQGDHPEWQLDNLEPGMANTWRNLWKDPNIHACFVMEAAHGATDEFADERRAREEDDFSHVFLRSARIIQAQAATTARRNENPIFNLVTSTDADSIRDALKRRWVSIRGGSTMYFEPLKIELPTLIAIYTHVEAFGSRKQNTSRSTSDATYGAQASTNSSSDSSQTTCTPQASATTR</sequence>
<dbReference type="EMBL" id="KE504216">
    <property type="protein sequence ID" value="EPS95046.1"/>
    <property type="molecule type" value="Genomic_DNA"/>
</dbReference>
<protein>
    <submittedName>
        <fullName evidence="2">Uncharacterized protein</fullName>
    </submittedName>
</protein>
<reference evidence="2 3" key="1">
    <citation type="journal article" date="2012" name="Science">
        <title>The Paleozoic origin of enzymatic lignin decomposition reconstructed from 31 fungal genomes.</title>
        <authorList>
            <person name="Floudas D."/>
            <person name="Binder M."/>
            <person name="Riley R."/>
            <person name="Barry K."/>
            <person name="Blanchette R.A."/>
            <person name="Henrissat B."/>
            <person name="Martinez A.T."/>
            <person name="Otillar R."/>
            <person name="Spatafora J.W."/>
            <person name="Yadav J.S."/>
            <person name="Aerts A."/>
            <person name="Benoit I."/>
            <person name="Boyd A."/>
            <person name="Carlson A."/>
            <person name="Copeland A."/>
            <person name="Coutinho P.M."/>
            <person name="de Vries R.P."/>
            <person name="Ferreira P."/>
            <person name="Findley K."/>
            <person name="Foster B."/>
            <person name="Gaskell J."/>
            <person name="Glotzer D."/>
            <person name="Gorecki P."/>
            <person name="Heitman J."/>
            <person name="Hesse C."/>
            <person name="Hori C."/>
            <person name="Igarashi K."/>
            <person name="Jurgens J.A."/>
            <person name="Kallen N."/>
            <person name="Kersten P."/>
            <person name="Kohler A."/>
            <person name="Kuees U."/>
            <person name="Kumar T.K.A."/>
            <person name="Kuo A."/>
            <person name="LaButti K."/>
            <person name="Larrondo L.F."/>
            <person name="Lindquist E."/>
            <person name="Ling A."/>
            <person name="Lombard V."/>
            <person name="Lucas S."/>
            <person name="Lundell T."/>
            <person name="Martin R."/>
            <person name="McLaughlin D.J."/>
            <person name="Morgenstern I."/>
            <person name="Morin E."/>
            <person name="Murat C."/>
            <person name="Nagy L.G."/>
            <person name="Nolan M."/>
            <person name="Ohm R.A."/>
            <person name="Patyshakuliyeva A."/>
            <person name="Rokas A."/>
            <person name="Ruiz-Duenas F.J."/>
            <person name="Sabat G."/>
            <person name="Salamov A."/>
            <person name="Samejima M."/>
            <person name="Schmutz J."/>
            <person name="Slot J.C."/>
            <person name="St John F."/>
            <person name="Stenlid J."/>
            <person name="Sun H."/>
            <person name="Sun S."/>
            <person name="Syed K."/>
            <person name="Tsang A."/>
            <person name="Wiebenga A."/>
            <person name="Young D."/>
            <person name="Pisabarro A."/>
            <person name="Eastwood D.C."/>
            <person name="Martin F."/>
            <person name="Cullen D."/>
            <person name="Grigoriev I.V."/>
            <person name="Hibbett D.S."/>
        </authorList>
    </citation>
    <scope>NUCLEOTIDE SEQUENCE</scope>
    <source>
        <strain evidence="3">FP-58527</strain>
    </source>
</reference>
<evidence type="ECO:0000256" key="1">
    <source>
        <dbReference type="SAM" id="MobiDB-lite"/>
    </source>
</evidence>
<name>S8DNT7_FOMSC</name>
<dbReference type="HOGENOM" id="CLU_758718_0_0_1"/>
<evidence type="ECO:0000313" key="3">
    <source>
        <dbReference type="Proteomes" id="UP000015241"/>
    </source>
</evidence>
<evidence type="ECO:0000313" key="2">
    <source>
        <dbReference type="EMBL" id="EPS95046.1"/>
    </source>
</evidence>
<gene>
    <name evidence="2" type="ORF">FOMPIDRAFT_93432</name>
</gene>
<feature type="compositionally biased region" description="Polar residues" evidence="1">
    <location>
        <begin position="1"/>
        <end position="10"/>
    </location>
</feature>
<dbReference type="AlphaFoldDB" id="S8DNT7"/>
<dbReference type="InParanoid" id="S8DNT7"/>
<organism evidence="2 3">
    <name type="scientific">Fomitopsis schrenkii</name>
    <name type="common">Brown rot fungus</name>
    <dbReference type="NCBI Taxonomy" id="2126942"/>
    <lineage>
        <taxon>Eukaryota</taxon>
        <taxon>Fungi</taxon>
        <taxon>Dikarya</taxon>
        <taxon>Basidiomycota</taxon>
        <taxon>Agaricomycotina</taxon>
        <taxon>Agaricomycetes</taxon>
        <taxon>Polyporales</taxon>
        <taxon>Fomitopsis</taxon>
    </lineage>
</organism>
<feature type="compositionally biased region" description="Low complexity" evidence="1">
    <location>
        <begin position="344"/>
        <end position="357"/>
    </location>
</feature>
<accession>S8DNT7</accession>
<proteinExistence type="predicted"/>
<dbReference type="Proteomes" id="UP000015241">
    <property type="component" value="Unassembled WGS sequence"/>
</dbReference>
<feature type="region of interest" description="Disordered" evidence="1">
    <location>
        <begin position="325"/>
        <end position="365"/>
    </location>
</feature>
<keyword evidence="3" id="KW-1185">Reference proteome</keyword>